<comment type="catalytic activity">
    <reaction evidence="7">
        <text>RX + glutathione = an S-substituted glutathione + a halide anion + H(+)</text>
        <dbReference type="Rhea" id="RHEA:16437"/>
        <dbReference type="ChEBI" id="CHEBI:15378"/>
        <dbReference type="ChEBI" id="CHEBI:16042"/>
        <dbReference type="ChEBI" id="CHEBI:17792"/>
        <dbReference type="ChEBI" id="CHEBI:57925"/>
        <dbReference type="ChEBI" id="CHEBI:90779"/>
        <dbReference type="EC" id="2.5.1.18"/>
    </reaction>
</comment>
<dbReference type="GO" id="GO:0006749">
    <property type="term" value="P:glutathione metabolic process"/>
    <property type="evidence" value="ECO:0007669"/>
    <property type="project" value="TreeGrafter"/>
</dbReference>
<evidence type="ECO:0000256" key="7">
    <source>
        <dbReference type="ARBA" id="ARBA00047960"/>
    </source>
</evidence>
<organism evidence="10 11">
    <name type="scientific">Calicophoron daubneyi</name>
    <name type="common">Rumen fluke</name>
    <name type="synonym">Paramphistomum daubneyi</name>
    <dbReference type="NCBI Taxonomy" id="300641"/>
    <lineage>
        <taxon>Eukaryota</taxon>
        <taxon>Metazoa</taxon>
        <taxon>Spiralia</taxon>
        <taxon>Lophotrochozoa</taxon>
        <taxon>Platyhelminthes</taxon>
        <taxon>Trematoda</taxon>
        <taxon>Digenea</taxon>
        <taxon>Plagiorchiida</taxon>
        <taxon>Pronocephalata</taxon>
        <taxon>Paramphistomoidea</taxon>
        <taxon>Paramphistomidae</taxon>
        <taxon>Calicophoron</taxon>
    </lineage>
</organism>
<evidence type="ECO:0000256" key="6">
    <source>
        <dbReference type="ARBA" id="ARBA00022679"/>
    </source>
</evidence>
<dbReference type="InterPro" id="IPR036249">
    <property type="entry name" value="Thioredoxin-like_sf"/>
</dbReference>
<evidence type="ECO:0000256" key="1">
    <source>
        <dbReference type="ARBA" id="ARBA00002446"/>
    </source>
</evidence>
<dbReference type="CDD" id="cd03192">
    <property type="entry name" value="GST_C_Sigma_like"/>
    <property type="match status" value="1"/>
</dbReference>
<dbReference type="Gene3D" id="1.20.1050.10">
    <property type="match status" value="1"/>
</dbReference>
<dbReference type="Proteomes" id="UP001497525">
    <property type="component" value="Unassembled WGS sequence"/>
</dbReference>
<evidence type="ECO:0000259" key="8">
    <source>
        <dbReference type="PROSITE" id="PS50404"/>
    </source>
</evidence>
<dbReference type="SUPFAM" id="SSF52833">
    <property type="entry name" value="Thioredoxin-like"/>
    <property type="match status" value="1"/>
</dbReference>
<comment type="function">
    <text evidence="1">GST isoenzymes appear to play a central role in the parasite detoxification system. Other functions are also suspected including a role in increasing the solubility of haematin in the parasite gut.</text>
</comment>
<evidence type="ECO:0000256" key="5">
    <source>
        <dbReference type="ARBA" id="ARBA00012452"/>
    </source>
</evidence>
<gene>
    <name evidence="10" type="ORF">CDAUBV1_LOCUS5805</name>
</gene>
<evidence type="ECO:0000313" key="10">
    <source>
        <dbReference type="EMBL" id="CAL5132925.1"/>
    </source>
</evidence>
<dbReference type="Gene3D" id="3.40.30.10">
    <property type="entry name" value="Glutaredoxin"/>
    <property type="match status" value="1"/>
</dbReference>
<name>A0AAV2T834_CALDB</name>
<evidence type="ECO:0000313" key="11">
    <source>
        <dbReference type="Proteomes" id="UP001497525"/>
    </source>
</evidence>
<dbReference type="InterPro" id="IPR036282">
    <property type="entry name" value="Glutathione-S-Trfase_C_sf"/>
</dbReference>
<proteinExistence type="inferred from homology"/>
<dbReference type="InterPro" id="IPR010987">
    <property type="entry name" value="Glutathione-S-Trfase_C-like"/>
</dbReference>
<protein>
    <recommendedName>
        <fullName evidence="5">glutathione transferase</fullName>
        <ecNumber evidence="5">2.5.1.18</ecNumber>
    </recommendedName>
</protein>
<feature type="domain" description="GST C-terminal" evidence="9">
    <location>
        <begin position="88"/>
        <end position="212"/>
    </location>
</feature>
<dbReference type="EMBL" id="CAXLJL010000145">
    <property type="protein sequence ID" value="CAL5132925.1"/>
    <property type="molecule type" value="Genomic_DNA"/>
</dbReference>
<reference evidence="10" key="1">
    <citation type="submission" date="2024-06" db="EMBL/GenBank/DDBJ databases">
        <authorList>
            <person name="Liu X."/>
            <person name="Lenzi L."/>
            <person name="Haldenby T S."/>
            <person name="Uol C."/>
        </authorList>
    </citation>
    <scope>NUCLEOTIDE SEQUENCE</scope>
</reference>
<evidence type="ECO:0000256" key="4">
    <source>
        <dbReference type="ARBA" id="ARBA00011738"/>
    </source>
</evidence>
<comment type="caution">
    <text evidence="10">The sequence shown here is derived from an EMBL/GenBank/DDBJ whole genome shotgun (WGS) entry which is preliminary data.</text>
</comment>
<accession>A0AAV2T834</accession>
<dbReference type="InterPro" id="IPR040079">
    <property type="entry name" value="Glutathione_S-Trfase"/>
</dbReference>
<dbReference type="PANTHER" id="PTHR11571">
    <property type="entry name" value="GLUTATHIONE S-TRANSFERASE"/>
    <property type="match status" value="1"/>
</dbReference>
<evidence type="ECO:0000259" key="9">
    <source>
        <dbReference type="PROSITE" id="PS50405"/>
    </source>
</evidence>
<sequence length="212" mass="24450">MSPHKYKLTYFSTQGCAEPIRLLFYALDIPFEDNRIPLERWSEYERDIPTHQPPYLEVVDNIGKTVIHSEIMAIARLIARQHRMMGQSDEDYYRVERIIGQCMDLVEHRGKIHHAGGEEREKLITEFKAEIAPRLLESICRSLKESDGLFVTGNTPSLGDLGILTALDQVAEIDHNMSQCQFLNEHRAAVLKKFPKLAEYVRNRPITTVWSA</sequence>
<comment type="subunit">
    <text evidence="4">Homodimer.</text>
</comment>
<keyword evidence="6" id="KW-0808">Transferase</keyword>
<dbReference type="PANTHER" id="PTHR11571:SF224">
    <property type="entry name" value="HEMATOPOIETIC PROSTAGLANDIN D SYNTHASE"/>
    <property type="match status" value="1"/>
</dbReference>
<dbReference type="SUPFAM" id="SSF47616">
    <property type="entry name" value="GST C-terminal domain-like"/>
    <property type="match status" value="1"/>
</dbReference>
<comment type="similarity">
    <text evidence="3">Belongs to the GST superfamily. Mu family.</text>
</comment>
<dbReference type="EC" id="2.5.1.18" evidence="5"/>
<evidence type="ECO:0000256" key="3">
    <source>
        <dbReference type="ARBA" id="ARBA00005861"/>
    </source>
</evidence>
<dbReference type="SFLD" id="SFLDS00019">
    <property type="entry name" value="Glutathione_Transferase_(cytos"/>
    <property type="match status" value="1"/>
</dbReference>
<dbReference type="AlphaFoldDB" id="A0AAV2T834"/>
<evidence type="ECO:0000256" key="2">
    <source>
        <dbReference type="ARBA" id="ARBA00003701"/>
    </source>
</evidence>
<feature type="domain" description="GST N-terminal" evidence="8">
    <location>
        <begin position="4"/>
        <end position="86"/>
    </location>
</feature>
<dbReference type="PROSITE" id="PS50405">
    <property type="entry name" value="GST_CTER"/>
    <property type="match status" value="1"/>
</dbReference>
<dbReference type="PROSITE" id="PS50404">
    <property type="entry name" value="GST_NTER"/>
    <property type="match status" value="1"/>
</dbReference>
<dbReference type="InterPro" id="IPR050213">
    <property type="entry name" value="GST_superfamily"/>
</dbReference>
<dbReference type="InterPro" id="IPR004046">
    <property type="entry name" value="GST_C"/>
</dbReference>
<dbReference type="Pfam" id="PF14497">
    <property type="entry name" value="GST_C_3"/>
    <property type="match status" value="1"/>
</dbReference>
<dbReference type="CDD" id="cd03039">
    <property type="entry name" value="GST_N_Sigma_like"/>
    <property type="match status" value="1"/>
</dbReference>
<dbReference type="GO" id="GO:0004364">
    <property type="term" value="F:glutathione transferase activity"/>
    <property type="evidence" value="ECO:0007669"/>
    <property type="project" value="UniProtKB-EC"/>
</dbReference>
<comment type="function">
    <text evidence="2">Conjugation of reduced glutathione to a wide number of exogenous and endogenous hydrophobic electrophiles.</text>
</comment>
<dbReference type="InterPro" id="IPR004045">
    <property type="entry name" value="Glutathione_S-Trfase_N"/>
</dbReference>